<evidence type="ECO:0000256" key="2">
    <source>
        <dbReference type="ARBA" id="ARBA00022692"/>
    </source>
</evidence>
<keyword evidence="7" id="KW-0067">ATP-binding</keyword>
<dbReference type="Pfam" id="PF00664">
    <property type="entry name" value="ABC_membrane"/>
    <property type="match status" value="1"/>
</dbReference>
<dbReference type="Proteomes" id="UP001165368">
    <property type="component" value="Unassembled WGS sequence"/>
</dbReference>
<accession>A0ABS9LCY6</accession>
<evidence type="ECO:0000313" key="8">
    <source>
        <dbReference type="Proteomes" id="UP001165368"/>
    </source>
</evidence>
<organism evidence="7 8">
    <name type="scientific">Arthrobacter hankyongi</name>
    <dbReference type="NCBI Taxonomy" id="2904801"/>
    <lineage>
        <taxon>Bacteria</taxon>
        <taxon>Bacillati</taxon>
        <taxon>Actinomycetota</taxon>
        <taxon>Actinomycetes</taxon>
        <taxon>Micrococcales</taxon>
        <taxon>Micrococcaceae</taxon>
        <taxon>Arthrobacter</taxon>
    </lineage>
</organism>
<dbReference type="PANTHER" id="PTHR24221">
    <property type="entry name" value="ATP-BINDING CASSETTE SUB-FAMILY B"/>
    <property type="match status" value="1"/>
</dbReference>
<feature type="transmembrane region" description="Helical" evidence="5">
    <location>
        <begin position="157"/>
        <end position="178"/>
    </location>
</feature>
<gene>
    <name evidence="7" type="ORF">LVY72_21840</name>
</gene>
<dbReference type="Gene3D" id="3.40.50.300">
    <property type="entry name" value="P-loop containing nucleotide triphosphate hydrolases"/>
    <property type="match status" value="1"/>
</dbReference>
<reference evidence="7" key="1">
    <citation type="submission" date="2022-01" db="EMBL/GenBank/DDBJ databases">
        <authorList>
            <person name="Jo J.-H."/>
            <person name="Im W.-T."/>
        </authorList>
    </citation>
    <scope>NUCLEOTIDE SEQUENCE</scope>
    <source>
        <strain evidence="7">I2-34</strain>
    </source>
</reference>
<dbReference type="GO" id="GO:0005524">
    <property type="term" value="F:ATP binding"/>
    <property type="evidence" value="ECO:0007669"/>
    <property type="project" value="UniProtKB-KW"/>
</dbReference>
<evidence type="ECO:0000256" key="5">
    <source>
        <dbReference type="SAM" id="Phobius"/>
    </source>
</evidence>
<dbReference type="InterPro" id="IPR036640">
    <property type="entry name" value="ABC1_TM_sf"/>
</dbReference>
<dbReference type="InterPro" id="IPR011527">
    <property type="entry name" value="ABC1_TM_dom"/>
</dbReference>
<evidence type="ECO:0000313" key="7">
    <source>
        <dbReference type="EMBL" id="MCG2624535.1"/>
    </source>
</evidence>
<dbReference type="RefSeq" id="WP_237826553.1">
    <property type="nucleotide sequence ID" value="NZ_JAKLTQ010000026.1"/>
</dbReference>
<proteinExistence type="predicted"/>
<feature type="transmembrane region" description="Helical" evidence="5">
    <location>
        <begin position="22"/>
        <end position="45"/>
    </location>
</feature>
<dbReference type="Gene3D" id="1.20.1560.10">
    <property type="entry name" value="ABC transporter type 1, transmembrane domain"/>
    <property type="match status" value="1"/>
</dbReference>
<keyword evidence="8" id="KW-1185">Reference proteome</keyword>
<feature type="domain" description="ABC transmembrane type-1" evidence="6">
    <location>
        <begin position="22"/>
        <end position="279"/>
    </location>
</feature>
<dbReference type="SUPFAM" id="SSF90123">
    <property type="entry name" value="ABC transporter transmembrane region"/>
    <property type="match status" value="1"/>
</dbReference>
<dbReference type="SUPFAM" id="SSF52540">
    <property type="entry name" value="P-loop containing nucleoside triphosphate hydrolases"/>
    <property type="match status" value="1"/>
</dbReference>
<feature type="transmembrane region" description="Helical" evidence="5">
    <location>
        <begin position="131"/>
        <end position="151"/>
    </location>
</feature>
<evidence type="ECO:0000256" key="3">
    <source>
        <dbReference type="ARBA" id="ARBA00022989"/>
    </source>
</evidence>
<name>A0ABS9LCY6_9MICC</name>
<evidence type="ECO:0000259" key="6">
    <source>
        <dbReference type="PROSITE" id="PS50929"/>
    </source>
</evidence>
<dbReference type="InterPro" id="IPR039421">
    <property type="entry name" value="Type_1_exporter"/>
</dbReference>
<dbReference type="EMBL" id="JAKLTQ010000026">
    <property type="protein sequence ID" value="MCG2624535.1"/>
    <property type="molecule type" value="Genomic_DNA"/>
</dbReference>
<dbReference type="PROSITE" id="PS50929">
    <property type="entry name" value="ABC_TM1F"/>
    <property type="match status" value="1"/>
</dbReference>
<dbReference type="InterPro" id="IPR027417">
    <property type="entry name" value="P-loop_NTPase"/>
</dbReference>
<feature type="transmembrane region" description="Helical" evidence="5">
    <location>
        <begin position="57"/>
        <end position="76"/>
    </location>
</feature>
<protein>
    <submittedName>
        <fullName evidence="7">ABC transporter ATP-binding protein/permease</fullName>
    </submittedName>
</protein>
<comment type="subcellular location">
    <subcellularLocation>
        <location evidence="1">Cell membrane</location>
        <topology evidence="1">Multi-pass membrane protein</topology>
    </subcellularLocation>
</comment>
<evidence type="ECO:0000256" key="1">
    <source>
        <dbReference type="ARBA" id="ARBA00004651"/>
    </source>
</evidence>
<dbReference type="PANTHER" id="PTHR24221:SF654">
    <property type="entry name" value="ATP-BINDING CASSETTE SUB-FAMILY B MEMBER 6"/>
    <property type="match status" value="1"/>
</dbReference>
<keyword evidence="4 5" id="KW-0472">Membrane</keyword>
<keyword evidence="2 5" id="KW-0812">Transmembrane</keyword>
<keyword evidence="7" id="KW-0547">Nucleotide-binding</keyword>
<sequence length="541" mass="56446">MNQADTGTPKLPRLLVGPRRKLMALLVATGLGMAVLSGASAFMMAHLLRAADARTRTVAVAGLLAAAGGIAAGRIAERVLAERLGQHYVQELRTGLMAAVLADGKGPSVGITIARITNDLTSVRNWITQGIAPLAVGIPVLVGTTAALWFLSPPLALAMALPLGFLGAILAVLTQPAFAKARALRKKRGRLAAQVSDTVAAAVMIRAAGGEHREVQQVGRLGGEVAEAAVARARVGGYIRAAAGASGTVTVVIVAATGSWLSIHTATTAAALTLVGLLAHHVNDLGRVAEFRQTYNAAKRMIAPALAPAAGLPADHDLSLPGDAVRTAITGPPESGGATVRISGLRLDADRPVPELAARPGDRIVLKTNEPGEATEVFEKLLALRPNPQLNIRVAGNDLRAAPGPERRLLAGYAARGAFTERGTIARAVRYRRPDLPRGGTGEILARVELATRVAQLPKGEHTTLRRGGEPLTVSDRARLQLARATLGDPPLLLLNHIDSDLGPEGCRMLAEVLRSYPGVAIIASDHPGRFVSAYTVWDLH</sequence>
<comment type="caution">
    <text evidence="7">The sequence shown here is derived from an EMBL/GenBank/DDBJ whole genome shotgun (WGS) entry which is preliminary data.</text>
</comment>
<keyword evidence="3 5" id="KW-1133">Transmembrane helix</keyword>
<evidence type="ECO:0000256" key="4">
    <source>
        <dbReference type="ARBA" id="ARBA00023136"/>
    </source>
</evidence>